<dbReference type="PANTHER" id="PTHR23095">
    <property type="entry name" value="PARANEOPLASTIC ANTIGEN"/>
    <property type="match status" value="1"/>
</dbReference>
<feature type="compositionally biased region" description="Basic and acidic residues" evidence="2">
    <location>
        <begin position="358"/>
        <end position="371"/>
    </location>
</feature>
<dbReference type="AlphaFoldDB" id="A0A3B4UHZ9"/>
<dbReference type="InterPro" id="IPR036875">
    <property type="entry name" value="Znf_CCHC_sf"/>
</dbReference>
<protein>
    <recommendedName>
        <fullName evidence="3">CCHC-type domain-containing protein</fullName>
    </recommendedName>
</protein>
<dbReference type="GeneTree" id="ENSGT01030000234522"/>
<name>A0A3B4UHZ9_SERDU</name>
<keyword evidence="1" id="KW-0862">Zinc</keyword>
<reference evidence="4" key="1">
    <citation type="submission" date="2025-08" db="UniProtKB">
        <authorList>
            <consortium name="Ensembl"/>
        </authorList>
    </citation>
    <scope>IDENTIFICATION</scope>
</reference>
<dbReference type="SUPFAM" id="SSF57756">
    <property type="entry name" value="Retrovirus zinc finger-like domains"/>
    <property type="match status" value="1"/>
</dbReference>
<feature type="domain" description="CCHC-type" evidence="3">
    <location>
        <begin position="377"/>
        <end position="390"/>
    </location>
</feature>
<organism evidence="4 5">
    <name type="scientific">Seriola dumerili</name>
    <name type="common">Greater amberjack</name>
    <name type="synonym">Caranx dumerili</name>
    <dbReference type="NCBI Taxonomy" id="41447"/>
    <lineage>
        <taxon>Eukaryota</taxon>
        <taxon>Metazoa</taxon>
        <taxon>Chordata</taxon>
        <taxon>Craniata</taxon>
        <taxon>Vertebrata</taxon>
        <taxon>Euteleostomi</taxon>
        <taxon>Actinopterygii</taxon>
        <taxon>Neopterygii</taxon>
        <taxon>Teleostei</taxon>
        <taxon>Neoteleostei</taxon>
        <taxon>Acanthomorphata</taxon>
        <taxon>Carangaria</taxon>
        <taxon>Carangiformes</taxon>
        <taxon>Carangidae</taxon>
        <taxon>Seriola</taxon>
    </lineage>
</organism>
<evidence type="ECO:0000256" key="1">
    <source>
        <dbReference type="PROSITE-ProRule" id="PRU00047"/>
    </source>
</evidence>
<evidence type="ECO:0000256" key="2">
    <source>
        <dbReference type="SAM" id="MobiDB-lite"/>
    </source>
</evidence>
<reference evidence="4" key="2">
    <citation type="submission" date="2025-09" db="UniProtKB">
        <authorList>
            <consortium name="Ensembl"/>
        </authorList>
    </citation>
    <scope>IDENTIFICATION</scope>
</reference>
<dbReference type="Pfam" id="PF14893">
    <property type="entry name" value="PNMA"/>
    <property type="match status" value="1"/>
</dbReference>
<dbReference type="PROSITE" id="PS50158">
    <property type="entry name" value="ZF_CCHC"/>
    <property type="match status" value="1"/>
</dbReference>
<dbReference type="Ensembl" id="ENSSDUT00000018355.1">
    <property type="protein sequence ID" value="ENSSDUP00000018027.1"/>
    <property type="gene ID" value="ENSSDUG00000013172.1"/>
</dbReference>
<dbReference type="Gene3D" id="4.10.60.10">
    <property type="entry name" value="Zinc finger, CCHC-type"/>
    <property type="match status" value="1"/>
</dbReference>
<evidence type="ECO:0000259" key="3">
    <source>
        <dbReference type="PROSITE" id="PS50158"/>
    </source>
</evidence>
<evidence type="ECO:0000313" key="4">
    <source>
        <dbReference type="Ensembl" id="ENSSDUP00000018027.1"/>
    </source>
</evidence>
<dbReference type="PANTHER" id="PTHR23095:SF17">
    <property type="entry name" value="PARANEOPLASTIC ANTIGEN MA1"/>
    <property type="match status" value="1"/>
</dbReference>
<dbReference type="OMA" id="GEHEATY"/>
<dbReference type="InterPro" id="IPR001878">
    <property type="entry name" value="Znf_CCHC"/>
</dbReference>
<accession>A0A3B4UHZ9</accession>
<evidence type="ECO:0000313" key="5">
    <source>
        <dbReference type="Proteomes" id="UP000261420"/>
    </source>
</evidence>
<dbReference type="GO" id="GO:0008270">
    <property type="term" value="F:zinc ion binding"/>
    <property type="evidence" value="ECO:0007669"/>
    <property type="project" value="UniProtKB-KW"/>
</dbReference>
<sequence>VLLTLKQIACGNAVVLTNVDTDVTDDIMLQALSQVKAFGRARIVDRTLDTASKTQFVLIQTSTDLTKQTLPEHVGLLGKAGPWPAQVLPASVEGEGFEAKLLSFLTHEGKTITDVKGLLNPSALDMNTALINAISSLVDKCNMAPADTQSYRKLRMFSGIKPTPSGEEEYDAWAEQTMHLLDEWQCSDTVKKQRIVESLKGPAADIVRFLRAQNPASTSYDYMQALETAFGTTESPSDLLVKFRHTFQCEGEKLSAYLLRLDKLLHCVLRKGGVKLSEMNQLRIEQVVRGALPQDMIALRIRMTHKLRDPPTFTELLKEVREEEDMLQSRNDAKTATAVTQSDTKSPQPELSAKAKYRRNDTPQRANNEEDKPGIFCYRCGEDGHFRRECQGEENLQKVNKRLIKLTKKLGNYRNWVFALLPNVWP</sequence>
<dbReference type="STRING" id="41447.ENSSDUP00000018027"/>
<feature type="region of interest" description="Disordered" evidence="2">
    <location>
        <begin position="325"/>
        <end position="371"/>
    </location>
</feature>
<dbReference type="Pfam" id="PF00098">
    <property type="entry name" value="zf-CCHC"/>
    <property type="match status" value="1"/>
</dbReference>
<dbReference type="Proteomes" id="UP000261420">
    <property type="component" value="Unplaced"/>
</dbReference>
<feature type="compositionally biased region" description="Polar residues" evidence="2">
    <location>
        <begin position="337"/>
        <end position="349"/>
    </location>
</feature>
<dbReference type="GO" id="GO:0003676">
    <property type="term" value="F:nucleic acid binding"/>
    <property type="evidence" value="ECO:0007669"/>
    <property type="project" value="InterPro"/>
</dbReference>
<keyword evidence="1" id="KW-0863">Zinc-finger</keyword>
<dbReference type="InterPro" id="IPR026523">
    <property type="entry name" value="PNMA"/>
</dbReference>
<keyword evidence="5" id="KW-1185">Reference proteome</keyword>
<proteinExistence type="predicted"/>
<keyword evidence="1" id="KW-0479">Metal-binding</keyword>
<dbReference type="InterPro" id="IPR048270">
    <property type="entry name" value="PNMA_C"/>
</dbReference>